<evidence type="ECO:0000313" key="2">
    <source>
        <dbReference type="Proteomes" id="UP000016960"/>
    </source>
</evidence>
<accession>U5DN78</accession>
<dbReference type="OrthoDB" id="422984at2"/>
<dbReference type="InParanoid" id="U5DN78"/>
<sequence length="180" mass="20996">MAKLTWQLDSARRDNGDNLTAIGQWWGSLHNQEVVLAQRLMPLRGAAADLDWNPQRFDERFVIHSPQLRGATLYWCKPSASEERNFSPHKLEFDSRRQQLYVYPRSQAQLVVRIELLRERYERLTFENPAIVGTTDGNTCILLMRDKDQHLEIKLVLDRDRLAMLRAALPADEPLEKMPD</sequence>
<dbReference type="RefSeq" id="WP_022607602.1">
    <property type="nucleotide sequence ID" value="NZ_ASSJ01000055.1"/>
</dbReference>
<organism evidence="1 2">
    <name type="scientific">Rubidibacter lacunae KORDI 51-2</name>
    <dbReference type="NCBI Taxonomy" id="582515"/>
    <lineage>
        <taxon>Bacteria</taxon>
        <taxon>Bacillati</taxon>
        <taxon>Cyanobacteriota</taxon>
        <taxon>Cyanophyceae</taxon>
        <taxon>Oscillatoriophycideae</taxon>
        <taxon>Chroococcales</taxon>
        <taxon>Aphanothecaceae</taxon>
        <taxon>Rubidibacter</taxon>
    </lineage>
</organism>
<comment type="caution">
    <text evidence="1">The sequence shown here is derived from an EMBL/GenBank/DDBJ whole genome shotgun (WGS) entry which is preliminary data.</text>
</comment>
<gene>
    <name evidence="1" type="ORF">KR51_00024040</name>
</gene>
<dbReference type="EMBL" id="ASSJ01000055">
    <property type="protein sequence ID" value="ERN41140.1"/>
    <property type="molecule type" value="Genomic_DNA"/>
</dbReference>
<evidence type="ECO:0000313" key="1">
    <source>
        <dbReference type="EMBL" id="ERN41140.1"/>
    </source>
</evidence>
<keyword evidence="2" id="KW-1185">Reference proteome</keyword>
<dbReference type="AlphaFoldDB" id="U5DN78"/>
<dbReference type="STRING" id="582515.KR51_00024040"/>
<dbReference type="Proteomes" id="UP000016960">
    <property type="component" value="Unassembled WGS sequence"/>
</dbReference>
<name>U5DN78_9CHRO</name>
<protein>
    <submittedName>
        <fullName evidence="1">Uncharacterized protein</fullName>
    </submittedName>
</protein>
<dbReference type="eggNOG" id="ENOG5031FXX">
    <property type="taxonomic scope" value="Bacteria"/>
</dbReference>
<proteinExistence type="predicted"/>
<reference evidence="1 2" key="1">
    <citation type="submission" date="2013-05" db="EMBL/GenBank/DDBJ databases">
        <title>Draft genome sequence of Rubidibacter lacunae KORDI 51-2.</title>
        <authorList>
            <person name="Choi D.H."/>
            <person name="Noh J.H."/>
            <person name="Kwon K.-K."/>
            <person name="Lee J.-H."/>
            <person name="Ryu J.-Y."/>
        </authorList>
    </citation>
    <scope>NUCLEOTIDE SEQUENCE [LARGE SCALE GENOMIC DNA]</scope>
    <source>
        <strain evidence="1 2">KORDI 51-2</strain>
    </source>
</reference>